<feature type="domain" description="Rhodanese" evidence="2">
    <location>
        <begin position="371"/>
        <end position="458"/>
    </location>
</feature>
<dbReference type="AlphaFoldDB" id="A0A1Q2MHQ3"/>
<keyword evidence="3" id="KW-0378">Hydrolase</keyword>
<feature type="domain" description="Rhodanese" evidence="2">
    <location>
        <begin position="265"/>
        <end position="356"/>
    </location>
</feature>
<dbReference type="GO" id="GO:0016787">
    <property type="term" value="F:hydrolase activity"/>
    <property type="evidence" value="ECO:0007669"/>
    <property type="project" value="UniProtKB-KW"/>
</dbReference>
<evidence type="ECO:0000259" key="2">
    <source>
        <dbReference type="PROSITE" id="PS50206"/>
    </source>
</evidence>
<dbReference type="InterPro" id="IPR044528">
    <property type="entry name" value="POD-like_MBL-fold"/>
</dbReference>
<evidence type="ECO:0000256" key="1">
    <source>
        <dbReference type="ARBA" id="ARBA00022723"/>
    </source>
</evidence>
<dbReference type="Gene3D" id="3.40.250.10">
    <property type="entry name" value="Rhodanese-like domain"/>
    <property type="match status" value="2"/>
</dbReference>
<dbReference type="PROSITE" id="PS50206">
    <property type="entry name" value="RHODANESE_3"/>
    <property type="match status" value="2"/>
</dbReference>
<gene>
    <name evidence="3" type="primary">baeB</name>
    <name evidence="3" type="ORF">SMSP2_02437</name>
</gene>
<dbReference type="RefSeq" id="WP_146684288.1">
    <property type="nucleotide sequence ID" value="NZ_CP019646.1"/>
</dbReference>
<dbReference type="InterPro" id="IPR036866">
    <property type="entry name" value="RibonucZ/Hydroxyglut_hydro"/>
</dbReference>
<dbReference type="GO" id="GO:0070813">
    <property type="term" value="P:hydrogen sulfide metabolic process"/>
    <property type="evidence" value="ECO:0007669"/>
    <property type="project" value="TreeGrafter"/>
</dbReference>
<dbReference type="EMBL" id="CP019646">
    <property type="protein sequence ID" value="AQQ72058.1"/>
    <property type="molecule type" value="Genomic_DNA"/>
</dbReference>
<dbReference type="SMART" id="SM00849">
    <property type="entry name" value="Lactamase_B"/>
    <property type="match status" value="1"/>
</dbReference>
<dbReference type="PANTHER" id="PTHR43084:SF1">
    <property type="entry name" value="PERSULFIDE DIOXYGENASE ETHE1, MITOCHONDRIAL"/>
    <property type="match status" value="1"/>
</dbReference>
<dbReference type="SUPFAM" id="SSF56281">
    <property type="entry name" value="Metallo-hydrolase/oxidoreductase"/>
    <property type="match status" value="1"/>
</dbReference>
<dbReference type="FunFam" id="3.60.15.10:FF:000030">
    <property type="entry name" value="Metallo-beta-lactamase family protein"/>
    <property type="match status" value="1"/>
</dbReference>
<dbReference type="PROSITE" id="PS51257">
    <property type="entry name" value="PROKAR_LIPOPROTEIN"/>
    <property type="match status" value="1"/>
</dbReference>
<accession>A0A1Q2MHQ3</accession>
<dbReference type="KEGG" id="pbas:SMSP2_02437"/>
<dbReference type="CDD" id="cd07724">
    <property type="entry name" value="POD-like_MBL-fold"/>
    <property type="match status" value="1"/>
</dbReference>
<dbReference type="InterPro" id="IPR051682">
    <property type="entry name" value="Mito_Persulfide_Diox"/>
</dbReference>
<dbReference type="Pfam" id="PF00753">
    <property type="entry name" value="Lactamase_B"/>
    <property type="match status" value="1"/>
</dbReference>
<dbReference type="GO" id="GO:0006749">
    <property type="term" value="P:glutathione metabolic process"/>
    <property type="evidence" value="ECO:0007669"/>
    <property type="project" value="InterPro"/>
</dbReference>
<dbReference type="OrthoDB" id="9784009at2"/>
<dbReference type="Gene3D" id="3.60.15.10">
    <property type="entry name" value="Ribonuclease Z/Hydroxyacylglutathione hydrolase-like"/>
    <property type="match status" value="1"/>
</dbReference>
<keyword evidence="1" id="KW-0479">Metal-binding</keyword>
<dbReference type="PANTHER" id="PTHR43084">
    <property type="entry name" value="PERSULFIDE DIOXYGENASE ETHE1"/>
    <property type="match status" value="1"/>
</dbReference>
<organism evidence="3 4">
    <name type="scientific">Limihaloglobus sulfuriphilus</name>
    <dbReference type="NCBI Taxonomy" id="1851148"/>
    <lineage>
        <taxon>Bacteria</taxon>
        <taxon>Pseudomonadati</taxon>
        <taxon>Planctomycetota</taxon>
        <taxon>Phycisphaerae</taxon>
        <taxon>Sedimentisphaerales</taxon>
        <taxon>Sedimentisphaeraceae</taxon>
        <taxon>Limihaloglobus</taxon>
    </lineage>
</organism>
<dbReference type="InterPro" id="IPR001763">
    <property type="entry name" value="Rhodanese-like_dom"/>
</dbReference>
<dbReference type="EC" id="3.-.-.-" evidence="3"/>
<evidence type="ECO:0000313" key="3">
    <source>
        <dbReference type="EMBL" id="AQQ72058.1"/>
    </source>
</evidence>
<dbReference type="GO" id="GO:0050313">
    <property type="term" value="F:sulfur dioxygenase activity"/>
    <property type="evidence" value="ECO:0007669"/>
    <property type="project" value="InterPro"/>
</dbReference>
<evidence type="ECO:0000313" key="4">
    <source>
        <dbReference type="Proteomes" id="UP000188181"/>
    </source>
</evidence>
<dbReference type="Pfam" id="PF00581">
    <property type="entry name" value="Rhodanese"/>
    <property type="match status" value="2"/>
</dbReference>
<dbReference type="Proteomes" id="UP000188181">
    <property type="component" value="Chromosome"/>
</dbReference>
<reference evidence="4" key="1">
    <citation type="submission" date="2017-02" db="EMBL/GenBank/DDBJ databases">
        <title>Comparative genomics and description of representatives of a novel lineage of planctomycetes thriving in anoxic sediments.</title>
        <authorList>
            <person name="Spring S."/>
            <person name="Bunk B."/>
            <person name="Sproer C."/>
        </authorList>
    </citation>
    <scope>NUCLEOTIDE SEQUENCE [LARGE SCALE GENOMIC DNA]</scope>
    <source>
        <strain evidence="4">SM-Chi-D1</strain>
    </source>
</reference>
<sequence>MLFEQFKVNGLGCYSYLIGCPGAGTACVVDPERHVERYIDMAEKENVRITAIFDTHVHADHITGTQELAKRTGAPIYIHPAAEAEYEHTPVKEGDVFKFGNASLEAIYTPGHTPNSISLAVTDLARGEEPFGILTGDVLFVGDIGRPDLAGEDLLEQQIKNLYESLYNKLGSYPDWTEIYPSHGQGSLCGKGMSAKPMTTLGFERRHNKLLSMSFEEFHDVMAGEFELRPSNFMCMVDKNRQGPSLISESLEPVKMTLDHVEDAVNKGAVLVDIRKQTSFGAAFVYGSLNIGLSPNSVNWLGAIVPADKELITLAENKADALDAIWQFQRAGYDNIIGYVDNGVSSWASRGKPLNYLPQLSVESLIHVLDKYKDHKVLDVRTGQERKNGYVEGSEHMPINELIKNGPDQLGYKKDTHVTVVCQSGYRANIAGSYLKGQGYTHIFILIGGFAAWQNYKKSK</sequence>
<dbReference type="InterPro" id="IPR036873">
    <property type="entry name" value="Rhodanese-like_dom_sf"/>
</dbReference>
<dbReference type="InterPro" id="IPR001279">
    <property type="entry name" value="Metallo-B-lactamas"/>
</dbReference>
<dbReference type="SMART" id="SM00450">
    <property type="entry name" value="RHOD"/>
    <property type="match status" value="2"/>
</dbReference>
<keyword evidence="4" id="KW-1185">Reference proteome</keyword>
<dbReference type="SUPFAM" id="SSF52821">
    <property type="entry name" value="Rhodanese/Cell cycle control phosphatase"/>
    <property type="match status" value="2"/>
</dbReference>
<dbReference type="CDD" id="cd00158">
    <property type="entry name" value="RHOD"/>
    <property type="match status" value="1"/>
</dbReference>
<protein>
    <submittedName>
        <fullName evidence="3">Putative polyketide biosynthesis zinc-dependent hydrolase BaeB</fullName>
        <ecNumber evidence="3">3.-.-.-</ecNumber>
    </submittedName>
</protein>
<dbReference type="STRING" id="1851148.SMSP2_02437"/>
<dbReference type="GO" id="GO:0046872">
    <property type="term" value="F:metal ion binding"/>
    <property type="evidence" value="ECO:0007669"/>
    <property type="project" value="UniProtKB-KW"/>
</dbReference>
<proteinExistence type="predicted"/>
<name>A0A1Q2MHQ3_9BACT</name>